<evidence type="ECO:0000313" key="6">
    <source>
        <dbReference type="EMBL" id="KAK7946998.1"/>
    </source>
</evidence>
<proteinExistence type="predicted"/>
<dbReference type="SUPFAM" id="SSF53300">
    <property type="entry name" value="vWA-like"/>
    <property type="match status" value="1"/>
</dbReference>
<evidence type="ECO:0000259" key="4">
    <source>
        <dbReference type="PROSITE" id="PS50127"/>
    </source>
</evidence>
<sequence length="1551" mass="173226">MQRYTVTIVTPGAERPVILVPFQTSALVAAFVDELYKRAVKHDSTVATETHLATLRLDSATGPIVDPEDVLSDIVQDPKHELLFVVFSPKGAVDTTSKPREAVLAVANSDNPSYLHFRIVTAASAKDPGRCPLIHLPRTAMIRQLRDNIADELGIPHRFDEDADLRECNCQLAQDLTQYPIQANSLLVVHGKSIVERVRLENATDASIYAALQSHFGSDLQETKNVTIRARIPNQDHPATYTVSIVVAVCSKKRHRSTRTLVEEAEPEQEKDSVLDLHTAEMPIHPASMDVTLENSGLDDLATEGIIDIYCVNRRPPGDDVIGPGKSSIFRVRPHWEPIASQSNRGISIFLSSLWVFTSLVQGMEDDESSQDAVLHVFDRLTNFPPALRTLYMLIQGTSPTAIEIGALCQAMYEVLDGLMANFTQTIGSDHSRVFEGSRLLFGFMLEKAKALQASQKDSPVYPYSQKLRNYILLDQRTREGLRNPHQTSQGLMEASLAEYLQTAGLLETDEQQVSIEATNIEPEIVRIALLSGGMASHTVVLSRPEAPNIGLDIREEFKDLDHLSEVCARNKLTVHMPGQLASSGAPCLTLDSQALLAVYIDGQGCGIQGNTSTLFRPCRGEEEIDVASLEQLVAPILRAKQDDATATSDQYSGATAKRLLAPDEILLFCVDTSASMSRYTKFSGTTDPHEQSRELQVEQHIDCWYYQRDSTKPAMRVLYDHEGFDDMTAMVAQASPTRYPEVAAKVLNIMRSMISADICEQSGKEVLNVEEDSILDDLKTIWANLKTHQEVIINLLIYQAITASSKISQRWIWFKEDGLPAASMSQRIPASESYTAYMPPNLRCPLSRALLLDAVRAADGNIYSQAAITRWFYFRKVSPLTGEPLQNTEVRPSFTKREAAGLWMHGDGIPLRISRDHRSSKRPRPEEFEVTFDSLEKSFRRKIIPSMTLEDLHELAFRGLEGRILKFQLFTDQNEPITTSLTATVQSCNIREGSHITIQTTEDISSKAMPPGSESTNSGQVLVKVYDEPHSVLFSYWVRSDTDRTISSVIWKYWRYCLQERRNVRIEEKEVRTDLQQVGDGLYSWTTQQRHERLSTLLNPHYCHGTLGEESAFVEKGAAGRGDGPLVLKLSIASPRHKAGNKNKLTRLEAVKQMLGGFIDRTLAYSYKPHVGLVTFATEPTLAMGISHVLESFQQSIDHIKPGGDTALWDALDLGANQLIEYGKAYPHLKKRIICISDGLDTSSGTATPAKVLDRMREAGAVVDSILLGTEDEDNSYLRTLSYLAGGYRFHPMTLTNALAICELEPFLSLTERPTVIRTALENPSWLHAILDPALTKPRLGITEVNKRIFPSRREYPNIQDNVFQLDTFAKNHSSDNDGRCRGSPSNMRTTRLLNEIRDIAKTVVHPMYDIYVSESDMGFWKIVMSGPEETPYSGGTFLLCVHADEGYPSIAPVARFITKIWHPNVSMHGRVCHSILDCDWSSDISMTSLLNSVYALLFQPEHMDAVNTTAALKMHHDKSRFDTEAQANVRVYATKSREEWRRALLGSPR</sequence>
<dbReference type="Pfam" id="PF04564">
    <property type="entry name" value="U-box"/>
    <property type="match status" value="1"/>
</dbReference>
<dbReference type="PROSITE" id="PS50234">
    <property type="entry name" value="VWFA"/>
    <property type="match status" value="1"/>
</dbReference>
<dbReference type="SMART" id="SM00327">
    <property type="entry name" value="VWA"/>
    <property type="match status" value="1"/>
</dbReference>
<dbReference type="SMART" id="SM00504">
    <property type="entry name" value="Ubox"/>
    <property type="match status" value="1"/>
</dbReference>
<feature type="domain" description="VWFA" evidence="5">
    <location>
        <begin position="1124"/>
        <end position="1322"/>
    </location>
</feature>
<evidence type="ECO:0000256" key="3">
    <source>
        <dbReference type="ARBA" id="ARBA00023110"/>
    </source>
</evidence>
<comment type="caution">
    <text evidence="6">The sequence shown here is derived from an EMBL/GenBank/DDBJ whole genome shotgun (WGS) entry which is preliminary data.</text>
</comment>
<dbReference type="InterPro" id="IPR013083">
    <property type="entry name" value="Znf_RING/FYVE/PHD"/>
</dbReference>
<evidence type="ECO:0000256" key="1">
    <source>
        <dbReference type="ARBA" id="ARBA00013194"/>
    </source>
</evidence>
<dbReference type="Proteomes" id="UP001391051">
    <property type="component" value="Unassembled WGS sequence"/>
</dbReference>
<keyword evidence="3" id="KW-0413">Isomerase</keyword>
<gene>
    <name evidence="6" type="ORF">PG986_011319</name>
</gene>
<protein>
    <recommendedName>
        <fullName evidence="1">peptidylprolyl isomerase</fullName>
        <ecNumber evidence="1">5.2.1.8</ecNumber>
    </recommendedName>
</protein>
<dbReference type="SUPFAM" id="SSF57850">
    <property type="entry name" value="RING/U-box"/>
    <property type="match status" value="1"/>
</dbReference>
<keyword evidence="7" id="KW-1185">Reference proteome</keyword>
<dbReference type="InterPro" id="IPR050113">
    <property type="entry name" value="Ub_conjugating_enzyme"/>
</dbReference>
<dbReference type="Gene3D" id="3.10.110.10">
    <property type="entry name" value="Ubiquitin Conjugating Enzyme"/>
    <property type="match status" value="1"/>
</dbReference>
<dbReference type="CDD" id="cd00198">
    <property type="entry name" value="vWFA"/>
    <property type="match status" value="1"/>
</dbReference>
<evidence type="ECO:0000259" key="5">
    <source>
        <dbReference type="PROSITE" id="PS50234"/>
    </source>
</evidence>
<dbReference type="EMBL" id="JAQQWE010000007">
    <property type="protein sequence ID" value="KAK7946998.1"/>
    <property type="molecule type" value="Genomic_DNA"/>
</dbReference>
<dbReference type="Gene3D" id="3.40.50.410">
    <property type="entry name" value="von Willebrand factor, type A domain"/>
    <property type="match status" value="1"/>
</dbReference>
<keyword evidence="3" id="KW-0697">Rotamase</keyword>
<evidence type="ECO:0000256" key="2">
    <source>
        <dbReference type="ARBA" id="ARBA00022786"/>
    </source>
</evidence>
<dbReference type="InterPro" id="IPR000608">
    <property type="entry name" value="UBC"/>
</dbReference>
<dbReference type="InterPro" id="IPR002035">
    <property type="entry name" value="VWF_A"/>
</dbReference>
<dbReference type="Pfam" id="PF00092">
    <property type="entry name" value="VWA"/>
    <property type="match status" value="1"/>
</dbReference>
<dbReference type="EC" id="5.2.1.8" evidence="1"/>
<dbReference type="InterPro" id="IPR016135">
    <property type="entry name" value="UBQ-conjugating_enzyme/RWD"/>
</dbReference>
<dbReference type="PANTHER" id="PTHR24067">
    <property type="entry name" value="UBIQUITIN-CONJUGATING ENZYME E2"/>
    <property type="match status" value="1"/>
</dbReference>
<dbReference type="PROSITE" id="PS50127">
    <property type="entry name" value="UBC_2"/>
    <property type="match status" value="1"/>
</dbReference>
<dbReference type="Gene3D" id="3.30.40.10">
    <property type="entry name" value="Zinc/RING finger domain, C3HC4 (zinc finger)"/>
    <property type="match status" value="1"/>
</dbReference>
<dbReference type="SUPFAM" id="SSF54495">
    <property type="entry name" value="UBC-like"/>
    <property type="match status" value="1"/>
</dbReference>
<keyword evidence="2" id="KW-0833">Ubl conjugation pathway</keyword>
<feature type="domain" description="UBC core" evidence="4">
    <location>
        <begin position="1389"/>
        <end position="1536"/>
    </location>
</feature>
<dbReference type="GeneID" id="92080603"/>
<name>A0ABR1Q4Q8_9PEZI</name>
<evidence type="ECO:0000313" key="7">
    <source>
        <dbReference type="Proteomes" id="UP001391051"/>
    </source>
</evidence>
<dbReference type="SMART" id="SM00212">
    <property type="entry name" value="UBCc"/>
    <property type="match status" value="1"/>
</dbReference>
<dbReference type="InterPro" id="IPR003613">
    <property type="entry name" value="Ubox_domain"/>
</dbReference>
<dbReference type="Pfam" id="PF00179">
    <property type="entry name" value="UQ_con"/>
    <property type="match status" value="1"/>
</dbReference>
<reference evidence="6 7" key="1">
    <citation type="submission" date="2023-01" db="EMBL/GenBank/DDBJ databases">
        <title>Analysis of 21 Apiospora genomes using comparative genomics revels a genus with tremendous synthesis potential of carbohydrate active enzymes and secondary metabolites.</title>
        <authorList>
            <person name="Sorensen T."/>
        </authorList>
    </citation>
    <scope>NUCLEOTIDE SEQUENCE [LARGE SCALE GENOMIC DNA]</scope>
    <source>
        <strain evidence="6 7">CBS 24483</strain>
    </source>
</reference>
<dbReference type="RefSeq" id="XP_066697032.1">
    <property type="nucleotide sequence ID" value="XM_066847541.1"/>
</dbReference>
<accession>A0ABR1Q4Q8</accession>
<organism evidence="6 7">
    <name type="scientific">Apiospora aurea</name>
    <dbReference type="NCBI Taxonomy" id="335848"/>
    <lineage>
        <taxon>Eukaryota</taxon>
        <taxon>Fungi</taxon>
        <taxon>Dikarya</taxon>
        <taxon>Ascomycota</taxon>
        <taxon>Pezizomycotina</taxon>
        <taxon>Sordariomycetes</taxon>
        <taxon>Xylariomycetidae</taxon>
        <taxon>Amphisphaeriales</taxon>
        <taxon>Apiosporaceae</taxon>
        <taxon>Apiospora</taxon>
    </lineage>
</organism>
<dbReference type="InterPro" id="IPR036465">
    <property type="entry name" value="vWFA_dom_sf"/>
</dbReference>